<feature type="compositionally biased region" description="Basic and acidic residues" evidence="1">
    <location>
        <begin position="197"/>
        <end position="212"/>
    </location>
</feature>
<accession>A0A0G4PPL4</accession>
<dbReference type="STRING" id="1429867.A0A0G4PPL4"/>
<protein>
    <submittedName>
        <fullName evidence="2">Str. FM013</fullName>
    </submittedName>
</protein>
<gene>
    <name evidence="2" type="ORF">PCAMFM013_S025g000149</name>
</gene>
<reference evidence="2 3" key="1">
    <citation type="journal article" date="2014" name="Nat. Commun.">
        <title>Multiple recent horizontal transfers of a large genomic region in cheese making fungi.</title>
        <authorList>
            <person name="Cheeseman K."/>
            <person name="Ropars J."/>
            <person name="Renault P."/>
            <person name="Dupont J."/>
            <person name="Gouzy J."/>
            <person name="Branca A."/>
            <person name="Abraham A.L."/>
            <person name="Ceppi M."/>
            <person name="Conseiller E."/>
            <person name="Debuchy R."/>
            <person name="Malagnac F."/>
            <person name="Goarin A."/>
            <person name="Silar P."/>
            <person name="Lacoste S."/>
            <person name="Sallet E."/>
            <person name="Bensimon A."/>
            <person name="Giraud T."/>
            <person name="Brygoo Y."/>
        </authorList>
    </citation>
    <scope>NUCLEOTIDE SEQUENCE [LARGE SCALE GENOMIC DNA]</scope>
    <source>
        <strain evidence="3">FM 013</strain>
    </source>
</reference>
<sequence length="301" mass="32542">MTGATERPCALSDERRHASQMATERASLTARGTDYATSEATMSTTSPQIPISDTRKLITSTSEATLGLNEEATIFTQFPTSQPELPSAPSEPAISLTNSTAALKELPTSQTEPASNAGESATSLGDTTTALDESPSRMEELEEGEIHSTPPSANSTHPPPSPRPFIAPLPLHGCSNGRLGSKRKRASADDELADQSESNKRKSKKEKDDRLPVPRNVRKRLVYLCDASIRLSYGAVGIVWPESLASSKWNGKGLFYPGNVESRTTGLLVRCIHSFAVCCCRHRLARTPFFQQMGWQGGLEP</sequence>
<feature type="region of interest" description="Disordered" evidence="1">
    <location>
        <begin position="1"/>
        <end position="49"/>
    </location>
</feature>
<name>A0A0G4PPL4_PENC3</name>
<dbReference type="Proteomes" id="UP000053732">
    <property type="component" value="Unassembled WGS sequence"/>
</dbReference>
<proteinExistence type="predicted"/>
<feature type="region of interest" description="Disordered" evidence="1">
    <location>
        <begin position="76"/>
        <end position="212"/>
    </location>
</feature>
<feature type="compositionally biased region" description="Pro residues" evidence="1">
    <location>
        <begin position="157"/>
        <end position="167"/>
    </location>
</feature>
<evidence type="ECO:0000256" key="1">
    <source>
        <dbReference type="SAM" id="MobiDB-lite"/>
    </source>
</evidence>
<dbReference type="AlphaFoldDB" id="A0A0G4PPL4"/>
<dbReference type="EMBL" id="HG793158">
    <property type="protein sequence ID" value="CRL28091.1"/>
    <property type="molecule type" value="Genomic_DNA"/>
</dbReference>
<evidence type="ECO:0000313" key="2">
    <source>
        <dbReference type="EMBL" id="CRL28091.1"/>
    </source>
</evidence>
<feature type="compositionally biased region" description="Polar residues" evidence="1">
    <location>
        <begin position="95"/>
        <end position="131"/>
    </location>
</feature>
<keyword evidence="3" id="KW-1185">Reference proteome</keyword>
<feature type="compositionally biased region" description="Polar residues" evidence="1">
    <location>
        <begin position="35"/>
        <end position="49"/>
    </location>
</feature>
<organism evidence="2 3">
    <name type="scientific">Penicillium camemberti (strain FM 013)</name>
    <dbReference type="NCBI Taxonomy" id="1429867"/>
    <lineage>
        <taxon>Eukaryota</taxon>
        <taxon>Fungi</taxon>
        <taxon>Dikarya</taxon>
        <taxon>Ascomycota</taxon>
        <taxon>Pezizomycotina</taxon>
        <taxon>Eurotiomycetes</taxon>
        <taxon>Eurotiomycetidae</taxon>
        <taxon>Eurotiales</taxon>
        <taxon>Aspergillaceae</taxon>
        <taxon>Penicillium</taxon>
    </lineage>
</organism>
<evidence type="ECO:0000313" key="3">
    <source>
        <dbReference type="Proteomes" id="UP000053732"/>
    </source>
</evidence>